<feature type="domain" description="CBS" evidence="2">
    <location>
        <begin position="1"/>
        <end position="58"/>
    </location>
</feature>
<dbReference type="InterPro" id="IPR050486">
    <property type="entry name" value="Mannose-1P_guanyltransferase"/>
</dbReference>
<feature type="domain" description="CBS" evidence="2">
    <location>
        <begin position="66"/>
        <end position="122"/>
    </location>
</feature>
<dbReference type="PANTHER" id="PTHR22572">
    <property type="entry name" value="SUGAR-1-PHOSPHATE GUANYL TRANSFERASE"/>
    <property type="match status" value="1"/>
</dbReference>
<dbReference type="CDD" id="cd04607">
    <property type="entry name" value="CBS_pair_NTP_transferase_assoc"/>
    <property type="match status" value="1"/>
</dbReference>
<dbReference type="Pfam" id="PF00571">
    <property type="entry name" value="CBS"/>
    <property type="match status" value="2"/>
</dbReference>
<keyword evidence="1" id="KW-0129">CBS domain</keyword>
<dbReference type="CDD" id="cd06426">
    <property type="entry name" value="NTP_transferase_like_2"/>
    <property type="match status" value="1"/>
</dbReference>
<evidence type="ECO:0000313" key="3">
    <source>
        <dbReference type="EMBL" id="AMG38131.1"/>
    </source>
</evidence>
<accession>A0A0X8P1E6</accession>
<gene>
    <name evidence="3" type="ORF">AL504_20180</name>
</gene>
<name>A0A0X8P1E6_ALCXX</name>
<dbReference type="EMBL" id="CP014060">
    <property type="protein sequence ID" value="AMG38131.1"/>
    <property type="molecule type" value="Genomic_DNA"/>
</dbReference>
<dbReference type="PROSITE" id="PS51371">
    <property type="entry name" value="CBS"/>
    <property type="match status" value="2"/>
</dbReference>
<sequence length="349" mass="38866">MKNWKNLLVQPGTPIREAMLKIDAAGAQIAVVVDDDGKLLGTLSDGDIRRGFLKGLSLPDTVDKCMNRAPHAVSATDSRDASVALMRRLKLHQMPIVDDSQRVVGLEVLDDYLLPACRENWVVLMAGGLGTRLGELTKSTPKPMLKVGDKPLLETIVRNFLNQGFKNFYFAVNYMAEVIEDHFGDGEKFGAQIRYLRENKRLGTAGALSLIPEPPTEPLIVANGDLLADIDYSHMLDMHVDTEAVATMGVSEYEFQIPYGVVHEQGGDISHIEEKPAHKSLISAGIYVLSPAALELVPPDQFFDMPTLFEQMIDRKMRSRVYQVHGYWLDIGRLPDYQKANSDISRVFQ</sequence>
<dbReference type="InterPro" id="IPR046342">
    <property type="entry name" value="CBS_dom_sf"/>
</dbReference>
<proteinExistence type="predicted"/>
<dbReference type="Pfam" id="PF00483">
    <property type="entry name" value="NTP_transferase"/>
    <property type="match status" value="1"/>
</dbReference>
<dbReference type="Gene3D" id="3.90.550.10">
    <property type="entry name" value="Spore Coat Polysaccharide Biosynthesis Protein SpsA, Chain A"/>
    <property type="match status" value="1"/>
</dbReference>
<evidence type="ECO:0000259" key="2">
    <source>
        <dbReference type="PROSITE" id="PS51371"/>
    </source>
</evidence>
<evidence type="ECO:0000313" key="4">
    <source>
        <dbReference type="Proteomes" id="UP000060602"/>
    </source>
</evidence>
<dbReference type="SUPFAM" id="SSF53448">
    <property type="entry name" value="Nucleotide-diphospho-sugar transferases"/>
    <property type="match status" value="1"/>
</dbReference>
<reference evidence="4" key="1">
    <citation type="submission" date="2015-12" db="EMBL/GenBank/DDBJ databases">
        <title>FDA dAtabase for Regulatory Grade micrObial Sequences (FDA-ARGOS): Supporting development and validation of Infectious Disease Dx tests.</title>
        <authorList>
            <person name="Case J."/>
            <person name="Tallon L."/>
            <person name="Sadzewicz L."/>
            <person name="Sengamalay N."/>
            <person name="Ott S."/>
            <person name="Godinez A."/>
            <person name="Nagaraj S."/>
            <person name="Nadendla S."/>
            <person name="Sichtig H."/>
        </authorList>
    </citation>
    <scope>NUCLEOTIDE SEQUENCE [LARGE SCALE GENOMIC DNA]</scope>
    <source>
        <strain evidence="4">FDAARGOS_147</strain>
    </source>
</reference>
<protein>
    <submittedName>
        <fullName evidence="3">CBS domain-containing protein</fullName>
    </submittedName>
</protein>
<dbReference type="Proteomes" id="UP000060602">
    <property type="component" value="Chromosome"/>
</dbReference>
<dbReference type="Gene3D" id="3.10.580.10">
    <property type="entry name" value="CBS-domain"/>
    <property type="match status" value="1"/>
</dbReference>
<dbReference type="InterPro" id="IPR005835">
    <property type="entry name" value="NTP_transferase_dom"/>
</dbReference>
<dbReference type="InterPro" id="IPR029044">
    <property type="entry name" value="Nucleotide-diphossugar_trans"/>
</dbReference>
<dbReference type="InterPro" id="IPR000644">
    <property type="entry name" value="CBS_dom"/>
</dbReference>
<dbReference type="SUPFAM" id="SSF54631">
    <property type="entry name" value="CBS-domain pair"/>
    <property type="match status" value="1"/>
</dbReference>
<dbReference type="AlphaFoldDB" id="A0A0X8P1E6"/>
<organism evidence="3 4">
    <name type="scientific">Alcaligenes xylosoxydans xylosoxydans</name>
    <name type="common">Achromobacter xylosoxidans</name>
    <dbReference type="NCBI Taxonomy" id="85698"/>
    <lineage>
        <taxon>Bacteria</taxon>
        <taxon>Pseudomonadati</taxon>
        <taxon>Pseudomonadota</taxon>
        <taxon>Betaproteobacteria</taxon>
        <taxon>Burkholderiales</taxon>
        <taxon>Alcaligenaceae</taxon>
        <taxon>Achromobacter</taxon>
    </lineage>
</organism>
<evidence type="ECO:0000256" key="1">
    <source>
        <dbReference type="PROSITE-ProRule" id="PRU00703"/>
    </source>
</evidence>